<dbReference type="PANTHER" id="PTHR33768:SF3">
    <property type="entry name" value="MIP11318P"/>
    <property type="match status" value="1"/>
</dbReference>
<comment type="caution">
    <text evidence="2">The sequence shown here is derived from an EMBL/GenBank/DDBJ whole genome shotgun (WGS) entry which is preliminary data.</text>
</comment>
<gene>
    <name evidence="2" type="ORF">BSTOLATCC_MIC5248</name>
</gene>
<dbReference type="EMBL" id="CAJZBQ010000005">
    <property type="protein sequence ID" value="CAG9311990.1"/>
    <property type="molecule type" value="Genomic_DNA"/>
</dbReference>
<dbReference type="PANTHER" id="PTHR33768">
    <property type="entry name" value="MIP11318P"/>
    <property type="match status" value="1"/>
</dbReference>
<dbReference type="AlphaFoldDB" id="A0AAU9IDN6"/>
<comment type="similarity">
    <text evidence="1">Belongs to the CFAP97 family.</text>
</comment>
<protein>
    <submittedName>
        <fullName evidence="2">Uncharacterized protein</fullName>
    </submittedName>
</protein>
<evidence type="ECO:0000313" key="3">
    <source>
        <dbReference type="Proteomes" id="UP001162131"/>
    </source>
</evidence>
<accession>A0AAU9IDN6</accession>
<dbReference type="InterPro" id="IPR029488">
    <property type="entry name" value="Hmw/CFAP97"/>
</dbReference>
<proteinExistence type="inferred from homology"/>
<dbReference type="Proteomes" id="UP001162131">
    <property type="component" value="Unassembled WGS sequence"/>
</dbReference>
<dbReference type="Pfam" id="PF13879">
    <property type="entry name" value="Hmw_CFAP97"/>
    <property type="match status" value="1"/>
</dbReference>
<reference evidence="2" key="1">
    <citation type="submission" date="2021-09" db="EMBL/GenBank/DDBJ databases">
        <authorList>
            <consortium name="AG Swart"/>
            <person name="Singh M."/>
            <person name="Singh A."/>
            <person name="Seah K."/>
            <person name="Emmerich C."/>
        </authorList>
    </citation>
    <scope>NUCLEOTIDE SEQUENCE</scope>
    <source>
        <strain evidence="2">ATCC30299</strain>
    </source>
</reference>
<dbReference type="InterPro" id="IPR038792">
    <property type="entry name" value="CFAP97D1/2"/>
</dbReference>
<sequence>MFRAIPTGNKVLTKKWNERNDELLGKRIKNIRPMIDNTCPSSFGVQKKLSKREKLIEDRYSEIEKDNRHLLERMSQIMNNRAQSCKPKTHSVKSLNLDSRKRSLINITLENQAMLKRLRSKKAVYSVKKWEAERKNNENILNVICEFPYKLGNNLRMRKTISETSFKKVRQRGSIDSNIEKPTTLQDLLFKKSVMISGRSFMLEIMRGNTHIQIFVIDGENQRCFNLEMSIKEVHKLIKGENYEDLVKMLMLENDELVLVKYEAKNKDERSPNISCPDI</sequence>
<organism evidence="2 3">
    <name type="scientific">Blepharisma stoltei</name>
    <dbReference type="NCBI Taxonomy" id="1481888"/>
    <lineage>
        <taxon>Eukaryota</taxon>
        <taxon>Sar</taxon>
        <taxon>Alveolata</taxon>
        <taxon>Ciliophora</taxon>
        <taxon>Postciliodesmatophora</taxon>
        <taxon>Heterotrichea</taxon>
        <taxon>Heterotrichida</taxon>
        <taxon>Blepharismidae</taxon>
        <taxon>Blepharisma</taxon>
    </lineage>
</organism>
<evidence type="ECO:0000313" key="2">
    <source>
        <dbReference type="EMBL" id="CAG9311990.1"/>
    </source>
</evidence>
<keyword evidence="3" id="KW-1185">Reference proteome</keyword>
<name>A0AAU9IDN6_9CILI</name>
<evidence type="ECO:0000256" key="1">
    <source>
        <dbReference type="ARBA" id="ARBA00008315"/>
    </source>
</evidence>